<keyword evidence="1" id="KW-1133">Transmembrane helix</keyword>
<keyword evidence="3" id="KW-1185">Reference proteome</keyword>
<dbReference type="RefSeq" id="WP_200392829.1">
    <property type="nucleotide sequence ID" value="NZ_JAENIO010000051.1"/>
</dbReference>
<dbReference type="AlphaFoldDB" id="A0A934RQ24"/>
<protein>
    <submittedName>
        <fullName evidence="2">Uncharacterized protein</fullName>
    </submittedName>
</protein>
<evidence type="ECO:0000256" key="1">
    <source>
        <dbReference type="SAM" id="Phobius"/>
    </source>
</evidence>
<evidence type="ECO:0000313" key="2">
    <source>
        <dbReference type="EMBL" id="MBK1835394.1"/>
    </source>
</evidence>
<organism evidence="2 3">
    <name type="scientific">Roseibacillus ishigakijimensis</name>
    <dbReference type="NCBI Taxonomy" id="454146"/>
    <lineage>
        <taxon>Bacteria</taxon>
        <taxon>Pseudomonadati</taxon>
        <taxon>Verrucomicrobiota</taxon>
        <taxon>Verrucomicrobiia</taxon>
        <taxon>Verrucomicrobiales</taxon>
        <taxon>Verrucomicrobiaceae</taxon>
        <taxon>Roseibacillus</taxon>
    </lineage>
</organism>
<proteinExistence type="predicted"/>
<keyword evidence="1" id="KW-0812">Transmembrane</keyword>
<gene>
    <name evidence="2" type="ORF">JIN78_15095</name>
</gene>
<keyword evidence="1" id="KW-0472">Membrane</keyword>
<feature type="transmembrane region" description="Helical" evidence="1">
    <location>
        <begin position="31"/>
        <end position="49"/>
    </location>
</feature>
<comment type="caution">
    <text evidence="2">The sequence shown here is derived from an EMBL/GenBank/DDBJ whole genome shotgun (WGS) entry which is preliminary data.</text>
</comment>
<sequence length="251" mass="27508">MKASRLGRSRRKEPCPLCFAWLRGDDSLVRFWVAVLLAGAVTVFAVRFVDLGVPVSLAVDRPELGRAQLIVLDESSDPALRRLLQDSALPDLGQEEEGPFLEEVLGPLGLAENTMLPPLVLPAPVLAEEAEWPEENGELILPPLPELQENWWRGPGGGERTWQMRVVLPQAEGEREILLPWPGAAGARDSRWVLSFDEEGAVAFASAVAGVGEKREREMRRALQLLALREDLAPGAGTVFARIVIEEKGGE</sequence>
<dbReference type="Proteomes" id="UP000604083">
    <property type="component" value="Unassembled WGS sequence"/>
</dbReference>
<accession>A0A934RQ24</accession>
<evidence type="ECO:0000313" key="3">
    <source>
        <dbReference type="Proteomes" id="UP000604083"/>
    </source>
</evidence>
<name>A0A934RQ24_9BACT</name>
<reference evidence="2" key="1">
    <citation type="submission" date="2021-01" db="EMBL/GenBank/DDBJ databases">
        <title>Modified the classification status of verrucomicrobia.</title>
        <authorList>
            <person name="Feng X."/>
        </authorList>
    </citation>
    <scope>NUCLEOTIDE SEQUENCE</scope>
    <source>
        <strain evidence="2">KCTC 12986</strain>
    </source>
</reference>
<dbReference type="EMBL" id="JAENIO010000051">
    <property type="protein sequence ID" value="MBK1835394.1"/>
    <property type="molecule type" value="Genomic_DNA"/>
</dbReference>